<feature type="region of interest" description="Disordered" evidence="1">
    <location>
        <begin position="69"/>
        <end position="132"/>
    </location>
</feature>
<feature type="compositionally biased region" description="Basic and acidic residues" evidence="1">
    <location>
        <begin position="69"/>
        <end position="87"/>
    </location>
</feature>
<evidence type="ECO:0000313" key="3">
    <source>
        <dbReference type="Proteomes" id="UP000698800"/>
    </source>
</evidence>
<gene>
    <name evidence="2" type="ORF">FGG08_003401</name>
</gene>
<dbReference type="Proteomes" id="UP000698800">
    <property type="component" value="Unassembled WGS sequence"/>
</dbReference>
<protein>
    <submittedName>
        <fullName evidence="2">Uncharacterized protein</fullName>
    </submittedName>
</protein>
<proteinExistence type="predicted"/>
<reference evidence="2" key="1">
    <citation type="submission" date="2021-03" db="EMBL/GenBank/DDBJ databases">
        <title>Comparative genomics and phylogenomic investigation of the class Geoglossomycetes provide insights into ecological specialization and systematics.</title>
        <authorList>
            <person name="Melie T."/>
            <person name="Pirro S."/>
            <person name="Miller A.N."/>
            <person name="Quandt A."/>
        </authorList>
    </citation>
    <scope>NUCLEOTIDE SEQUENCE</scope>
    <source>
        <strain evidence="2">GBOQ0MN5Z8</strain>
    </source>
</reference>
<evidence type="ECO:0000313" key="2">
    <source>
        <dbReference type="EMBL" id="KAH0542180.1"/>
    </source>
</evidence>
<keyword evidence="3" id="KW-1185">Reference proteome</keyword>
<dbReference type="OrthoDB" id="5431239at2759"/>
<comment type="caution">
    <text evidence="2">The sequence shown here is derived from an EMBL/GenBank/DDBJ whole genome shotgun (WGS) entry which is preliminary data.</text>
</comment>
<name>A0A9P8IB45_9PEZI</name>
<feature type="compositionally biased region" description="Low complexity" evidence="1">
    <location>
        <begin position="104"/>
        <end position="116"/>
    </location>
</feature>
<accession>A0A9P8IB45</accession>
<feature type="compositionally biased region" description="Basic and acidic residues" evidence="1">
    <location>
        <begin position="648"/>
        <end position="668"/>
    </location>
</feature>
<evidence type="ECO:0000256" key="1">
    <source>
        <dbReference type="SAM" id="MobiDB-lite"/>
    </source>
</evidence>
<dbReference type="EMBL" id="JAGHQL010000059">
    <property type="protein sequence ID" value="KAH0542180.1"/>
    <property type="molecule type" value="Genomic_DNA"/>
</dbReference>
<feature type="compositionally biased region" description="Basic residues" evidence="1">
    <location>
        <begin position="93"/>
        <end position="103"/>
    </location>
</feature>
<dbReference type="AlphaFoldDB" id="A0A9P8IB45"/>
<organism evidence="2 3">
    <name type="scientific">Glutinoglossum americanum</name>
    <dbReference type="NCBI Taxonomy" id="1670608"/>
    <lineage>
        <taxon>Eukaryota</taxon>
        <taxon>Fungi</taxon>
        <taxon>Dikarya</taxon>
        <taxon>Ascomycota</taxon>
        <taxon>Pezizomycotina</taxon>
        <taxon>Geoglossomycetes</taxon>
        <taxon>Geoglossales</taxon>
        <taxon>Geoglossaceae</taxon>
        <taxon>Glutinoglossum</taxon>
    </lineage>
</organism>
<feature type="region of interest" description="Disordered" evidence="1">
    <location>
        <begin position="648"/>
        <end position="802"/>
    </location>
</feature>
<sequence>MGPDKLLGKLESSWTIRELKEFLTFFRVPKEVIDRVDYEKPGLIELARQLESDEHITVQERLNGVKTIQRESGQRCLPERITSDRYKPTKPPPKLKPKPRPKPAKGSAKGPAKGLPQKPLSEFHQPRLPNETLEEEEREFMSRHCLYGNRDPRLELDDEVYAVNRPRPNLLLDAISSITDYKASLFDEEGRAPKRLAPLRMSWGESLGGKCYFSETGTEYINYGRGPTWGGWTANAKAIPPKPDLNPDQNITGKHVVANSCGIDSLIVTGMFLDIGQTIADRGSAPRSDWLKQLTPLQNEYIEAARTDWNDYTAVGSVKRKKQFYDAVLRSLNYEYAQFTPPAGVWTGPLGGNFHQFTFHMAIKKTCAKCGLTSIRGSRGGHRALSIDVDFEVVQKNPNFTLAHYLRYYFDHRAFQDKVMMSREFHCKVPPSKAQKIVVGGLPPRLVITPETRGKISVPIPEHTKGDISFRYEDETGHERSAIYRWIGGIYLANQHYRVYWDDSESEEGMVKVYDGQGPFTAGKSPHTWLFGTIIGGLDTSTLAEKVPTPWCEAPCLLFYERVDNPPDGEELEAISGVITKLKEATTIDMATEPGDRRRSGLQELLPIDGQIRNLAADPVTDHAQEIQQLQAKKASLKLAKEAQMQQLKKEKDAAAKQAKQEIEENKNARPPSQRSAGAPNALQPIPKRTRKESSTSLLQGVLGRAATSKPTSPSTTPPQTPPLTTTRRPSVFSKVALPLNPVAGTKRTGYPDGDAEASEAKKRKTLETTEERAVAAVVAAAEKSKEEHQEPSAQFNVEEFL</sequence>